<accession>A0A2U3WW05</accession>
<gene>
    <name evidence="4" type="primary">LOC101380273</name>
</gene>
<dbReference type="PANTHER" id="PTHR11875">
    <property type="entry name" value="TESTIS-SPECIFIC Y-ENCODED PROTEIN"/>
    <property type="match status" value="1"/>
</dbReference>
<evidence type="ECO:0000256" key="1">
    <source>
        <dbReference type="ARBA" id="ARBA00009947"/>
    </source>
</evidence>
<name>A0A2U3WW05_ODORO</name>
<keyword evidence="3" id="KW-1185">Reference proteome</keyword>
<reference evidence="4" key="1">
    <citation type="submission" date="2025-08" db="UniProtKB">
        <authorList>
            <consortium name="RefSeq"/>
        </authorList>
    </citation>
    <scope>IDENTIFICATION</scope>
</reference>
<comment type="similarity">
    <text evidence="1 2">Belongs to the nucleosome assembly protein (NAP) family.</text>
</comment>
<proteinExistence type="inferred from homology"/>
<dbReference type="GO" id="GO:0005634">
    <property type="term" value="C:nucleus"/>
    <property type="evidence" value="ECO:0007669"/>
    <property type="project" value="InterPro"/>
</dbReference>
<organism evidence="3 4">
    <name type="scientific">Odobenus rosmarus divergens</name>
    <name type="common">Pacific walrus</name>
    <dbReference type="NCBI Taxonomy" id="9708"/>
    <lineage>
        <taxon>Eukaryota</taxon>
        <taxon>Metazoa</taxon>
        <taxon>Chordata</taxon>
        <taxon>Craniata</taxon>
        <taxon>Vertebrata</taxon>
        <taxon>Euteleostomi</taxon>
        <taxon>Mammalia</taxon>
        <taxon>Eutheria</taxon>
        <taxon>Laurasiatheria</taxon>
        <taxon>Carnivora</taxon>
        <taxon>Caniformia</taxon>
        <taxon>Pinnipedia</taxon>
        <taxon>Odobenidae</taxon>
        <taxon>Odobenus</taxon>
    </lineage>
</organism>
<dbReference type="STRING" id="9708.A0A2U3WW05"/>
<dbReference type="Proteomes" id="UP000245340">
    <property type="component" value="Unplaced"/>
</dbReference>
<dbReference type="InParanoid" id="A0A2U3WW05"/>
<dbReference type="GO" id="GO:0006334">
    <property type="term" value="P:nucleosome assembly"/>
    <property type="evidence" value="ECO:0007669"/>
    <property type="project" value="InterPro"/>
</dbReference>
<dbReference type="SUPFAM" id="SSF143113">
    <property type="entry name" value="NAP-like"/>
    <property type="match status" value="1"/>
</dbReference>
<evidence type="ECO:0000313" key="4">
    <source>
        <dbReference type="RefSeq" id="XP_004413683.1"/>
    </source>
</evidence>
<dbReference type="Pfam" id="PF00956">
    <property type="entry name" value="NAP"/>
    <property type="match status" value="1"/>
</dbReference>
<evidence type="ECO:0000313" key="3">
    <source>
        <dbReference type="Proteomes" id="UP000245340"/>
    </source>
</evidence>
<evidence type="ECO:0000256" key="2">
    <source>
        <dbReference type="RuleBase" id="RU003876"/>
    </source>
</evidence>
<dbReference type="Gene3D" id="3.30.1120.90">
    <property type="entry name" value="Nucleosome assembly protein"/>
    <property type="match status" value="1"/>
</dbReference>
<dbReference type="RefSeq" id="XP_004413683.1">
    <property type="nucleotide sequence ID" value="XM_004413626.1"/>
</dbReference>
<dbReference type="InterPro" id="IPR002164">
    <property type="entry name" value="NAP_family"/>
</dbReference>
<dbReference type="Gene3D" id="1.20.5.1500">
    <property type="match status" value="1"/>
</dbReference>
<dbReference type="KEGG" id="oro:101380273"/>
<protein>
    <submittedName>
        <fullName evidence="4">Testis-specific Y-encoded protein 3-like</fullName>
    </submittedName>
</protein>
<sequence length="278" mass="31157">MAAEAVQEAEAWQCGGEAAPGAELVFVVEDIMAVVEVVAVEDEEVTQAEQDEKLQELPQEEPVLGPEPAGAPLAALEDVQLALSSVDAQATRAYVRLKRRRNQKRSSHLARRRAIIQCIPGFWAQAVSFLRLVGLGCCAGAPGGGQKQSHGHGQGAVGKDVLSYMTNLEVEELFHPKYLCRLMFFFENNPYFQNKVIIKEYHLSITGYGSSHSTPIQWHQDYEREAYSRRHHNPSLSFFNWFSAHSFAGSSRIAEVIIEDLWPNPLQYYPRQEGSQRE</sequence>
<dbReference type="AlphaFoldDB" id="A0A2U3WW05"/>
<dbReference type="InterPro" id="IPR037231">
    <property type="entry name" value="NAP-like_sf"/>
</dbReference>